<feature type="transmembrane region" description="Helical" evidence="6">
    <location>
        <begin position="358"/>
        <end position="378"/>
    </location>
</feature>
<keyword evidence="9" id="KW-1185">Reference proteome</keyword>
<evidence type="ECO:0000256" key="2">
    <source>
        <dbReference type="ARBA" id="ARBA00022692"/>
    </source>
</evidence>
<feature type="transmembrane region" description="Helical" evidence="6">
    <location>
        <begin position="575"/>
        <end position="594"/>
    </location>
</feature>
<feature type="transmembrane region" description="Helical" evidence="6">
    <location>
        <begin position="232"/>
        <end position="249"/>
    </location>
</feature>
<gene>
    <name evidence="8" type="ORF">GTA08_BOTSDO12194</name>
</gene>
<protein>
    <submittedName>
        <fullName evidence="8">Major facilitator superfamily protein</fullName>
    </submittedName>
</protein>
<feature type="region of interest" description="Disordered" evidence="5">
    <location>
        <begin position="15"/>
        <end position="52"/>
    </location>
</feature>
<dbReference type="PANTHER" id="PTHR23502:SF188">
    <property type="entry name" value="MAJOR FACILITATOR SUPERFAMILY (MFS) PROFILE DOMAIN-CONTAINING PROTEIN"/>
    <property type="match status" value="1"/>
</dbReference>
<feature type="transmembrane region" description="Helical" evidence="6">
    <location>
        <begin position="550"/>
        <end position="569"/>
    </location>
</feature>
<dbReference type="Pfam" id="PF07690">
    <property type="entry name" value="MFS_1"/>
    <property type="match status" value="1"/>
</dbReference>
<feature type="region of interest" description="Disordered" evidence="5">
    <location>
        <begin position="122"/>
        <end position="165"/>
    </location>
</feature>
<evidence type="ECO:0000256" key="5">
    <source>
        <dbReference type="SAM" id="MobiDB-lite"/>
    </source>
</evidence>
<dbReference type="Gene3D" id="1.20.1250.20">
    <property type="entry name" value="MFS general substrate transporter like domains"/>
    <property type="match status" value="1"/>
</dbReference>
<evidence type="ECO:0000259" key="7">
    <source>
        <dbReference type="PROSITE" id="PS50850"/>
    </source>
</evidence>
<comment type="subcellular location">
    <subcellularLocation>
        <location evidence="1">Membrane</location>
        <topology evidence="1">Multi-pass membrane protein</topology>
    </subcellularLocation>
</comment>
<dbReference type="GO" id="GO:0005886">
    <property type="term" value="C:plasma membrane"/>
    <property type="evidence" value="ECO:0007669"/>
    <property type="project" value="TreeGrafter"/>
</dbReference>
<keyword evidence="3 6" id="KW-1133">Transmembrane helix</keyword>
<sequence length="679" mass="74634">MQSIRQYREIGRFVEHTHYQEDNRSKDAPVSASKPKRPPLPLPLPSLGPNIQEQWNSDVERQLESFSSSQIWKSQPTSCASTDKSLPRPSSSCYSSDASTKTQLDDDYGLVEKPAPLYIRASSELDKTPLPDSGYVTDTSKSQPSTRKSSVSTTEAGGKRFSAIRPDESAEHIISRFSPQSSEETIASTTFECPHSPPPTPEQLERRRIIPVHSYGAADPTNPRNWPLGRRVCAFVLVALLSFTQTWAGSADASYNSAAAEVLGVSRTLASLNTAMFSLGIGVGSMFVGPLSETFGRNMLYFVAGLGYLFAVMATALSRDIVGQVVSRLFVGLFTSVTGSVSGSSVHDMFDVRERSIVFPLLALMNTLPSALAPVPGGWICQSAHLDYHWIDWISLIISAPAWLLALLFLPETYSPLLQSWKARHLRCVTGDHRYRSGLESGGGLGARLRETLPRPLVFWGREPVIIILGIYTVLLNVLLFVFLSAFEFLFTDTYGFSDGETNTVFLAIGAGIIFSTFLIPIWYIVDSRALRQCQIYDGPKATLPPEVRLWSSMVASPFLSISIFWLAWTNYSSISPWSSIAACFVFGYALISIQVSSFQYIIDSYGPYAASALGGITLARFVIAAGMNVASRPMFQTLGVHWTLTIIGSIAAILIPAPWIFYKYGAKVRARSKYAVYA</sequence>
<evidence type="ECO:0000256" key="4">
    <source>
        <dbReference type="ARBA" id="ARBA00023136"/>
    </source>
</evidence>
<evidence type="ECO:0000256" key="1">
    <source>
        <dbReference type="ARBA" id="ARBA00004141"/>
    </source>
</evidence>
<evidence type="ECO:0000313" key="9">
    <source>
        <dbReference type="Proteomes" id="UP000572817"/>
    </source>
</evidence>
<organism evidence="8 9">
    <name type="scientific">Botryosphaeria dothidea</name>
    <dbReference type="NCBI Taxonomy" id="55169"/>
    <lineage>
        <taxon>Eukaryota</taxon>
        <taxon>Fungi</taxon>
        <taxon>Dikarya</taxon>
        <taxon>Ascomycota</taxon>
        <taxon>Pezizomycotina</taxon>
        <taxon>Dothideomycetes</taxon>
        <taxon>Dothideomycetes incertae sedis</taxon>
        <taxon>Botryosphaeriales</taxon>
        <taxon>Botryosphaeriaceae</taxon>
        <taxon>Botryosphaeria</taxon>
    </lineage>
</organism>
<feature type="compositionally biased region" description="Polar residues" evidence="5">
    <location>
        <begin position="136"/>
        <end position="155"/>
    </location>
</feature>
<feature type="transmembrane region" description="Helical" evidence="6">
    <location>
        <begin position="640"/>
        <end position="663"/>
    </location>
</feature>
<dbReference type="Proteomes" id="UP000572817">
    <property type="component" value="Unassembled WGS sequence"/>
</dbReference>
<evidence type="ECO:0000256" key="3">
    <source>
        <dbReference type="ARBA" id="ARBA00022989"/>
    </source>
</evidence>
<feature type="compositionally biased region" description="Low complexity" evidence="5">
    <location>
        <begin position="87"/>
        <end position="99"/>
    </location>
</feature>
<feature type="domain" description="Major facilitator superfamily (MFS) profile" evidence="7">
    <location>
        <begin position="234"/>
        <end position="679"/>
    </location>
</feature>
<dbReference type="InterPro" id="IPR011701">
    <property type="entry name" value="MFS"/>
</dbReference>
<dbReference type="OrthoDB" id="3936150at2759"/>
<dbReference type="SUPFAM" id="SSF103473">
    <property type="entry name" value="MFS general substrate transporter"/>
    <property type="match status" value="1"/>
</dbReference>
<dbReference type="GO" id="GO:0022857">
    <property type="term" value="F:transmembrane transporter activity"/>
    <property type="evidence" value="ECO:0007669"/>
    <property type="project" value="InterPro"/>
</dbReference>
<evidence type="ECO:0000256" key="6">
    <source>
        <dbReference type="SAM" id="Phobius"/>
    </source>
</evidence>
<feature type="transmembrane region" description="Helical" evidence="6">
    <location>
        <begin position="606"/>
        <end position="628"/>
    </location>
</feature>
<proteinExistence type="predicted"/>
<dbReference type="InterPro" id="IPR036259">
    <property type="entry name" value="MFS_trans_sf"/>
</dbReference>
<feature type="compositionally biased region" description="Basic and acidic residues" evidence="5">
    <location>
        <begin position="15"/>
        <end position="27"/>
    </location>
</feature>
<dbReference type="EMBL" id="WWBZ02000007">
    <property type="protein sequence ID" value="KAF4312155.1"/>
    <property type="molecule type" value="Genomic_DNA"/>
</dbReference>
<feature type="compositionally biased region" description="Polar residues" evidence="5">
    <location>
        <begin position="66"/>
        <end position="84"/>
    </location>
</feature>
<feature type="transmembrane region" description="Helical" evidence="6">
    <location>
        <begin position="505"/>
        <end position="526"/>
    </location>
</feature>
<keyword evidence="2 6" id="KW-0812">Transmembrane</keyword>
<feature type="transmembrane region" description="Helical" evidence="6">
    <location>
        <begin position="465"/>
        <end position="485"/>
    </location>
</feature>
<dbReference type="PANTHER" id="PTHR23502">
    <property type="entry name" value="MAJOR FACILITATOR SUPERFAMILY"/>
    <property type="match status" value="1"/>
</dbReference>
<dbReference type="InterPro" id="IPR020846">
    <property type="entry name" value="MFS_dom"/>
</dbReference>
<feature type="transmembrane region" description="Helical" evidence="6">
    <location>
        <begin position="325"/>
        <end position="346"/>
    </location>
</feature>
<comment type="caution">
    <text evidence="8">The sequence shown here is derived from an EMBL/GenBank/DDBJ whole genome shotgun (WGS) entry which is preliminary data.</text>
</comment>
<name>A0A8H4J2M3_9PEZI</name>
<reference evidence="8" key="1">
    <citation type="submission" date="2020-04" db="EMBL/GenBank/DDBJ databases">
        <title>Genome Assembly and Annotation of Botryosphaeria dothidea sdau 11-99, a Latent Pathogen of Apple Fruit Ring Rot in China.</title>
        <authorList>
            <person name="Yu C."/>
            <person name="Diao Y."/>
            <person name="Lu Q."/>
            <person name="Zhao J."/>
            <person name="Cui S."/>
            <person name="Peng C."/>
            <person name="He B."/>
            <person name="Liu H."/>
        </authorList>
    </citation>
    <scope>NUCLEOTIDE SEQUENCE [LARGE SCALE GENOMIC DNA]</scope>
    <source>
        <strain evidence="8">Sdau11-99</strain>
    </source>
</reference>
<feature type="transmembrane region" description="Helical" evidence="6">
    <location>
        <begin position="269"/>
        <end position="288"/>
    </location>
</feature>
<feature type="transmembrane region" description="Helical" evidence="6">
    <location>
        <begin position="300"/>
        <end position="319"/>
    </location>
</feature>
<evidence type="ECO:0000313" key="8">
    <source>
        <dbReference type="EMBL" id="KAF4312155.1"/>
    </source>
</evidence>
<dbReference type="AlphaFoldDB" id="A0A8H4J2M3"/>
<keyword evidence="4 6" id="KW-0472">Membrane</keyword>
<feature type="transmembrane region" description="Helical" evidence="6">
    <location>
        <begin position="390"/>
        <end position="410"/>
    </location>
</feature>
<feature type="region of interest" description="Disordered" evidence="5">
    <location>
        <begin position="66"/>
        <end position="108"/>
    </location>
</feature>
<accession>A0A8H4J2M3</accession>
<dbReference type="PROSITE" id="PS50850">
    <property type="entry name" value="MFS"/>
    <property type="match status" value="1"/>
</dbReference>